<feature type="transmembrane region" description="Helical" evidence="6">
    <location>
        <begin position="139"/>
        <end position="159"/>
    </location>
</feature>
<feature type="domain" description="PhoU" evidence="7">
    <location>
        <begin position="448"/>
        <end position="534"/>
    </location>
</feature>
<dbReference type="InterPro" id="IPR026022">
    <property type="entry name" value="PhoU_dom"/>
</dbReference>
<keyword evidence="5 6" id="KW-0472">Membrane</keyword>
<organism evidence="8 9">
    <name type="scientific">Moorella mulderi DSM 14980</name>
    <dbReference type="NCBI Taxonomy" id="1122241"/>
    <lineage>
        <taxon>Bacteria</taxon>
        <taxon>Bacillati</taxon>
        <taxon>Bacillota</taxon>
        <taxon>Clostridia</taxon>
        <taxon>Neomoorellales</taxon>
        <taxon>Neomoorellaceae</taxon>
        <taxon>Neomoorella</taxon>
    </lineage>
</organism>
<dbReference type="AlphaFoldDB" id="A0A151AUA1"/>
<feature type="transmembrane region" description="Helical" evidence="6">
    <location>
        <begin position="215"/>
        <end position="236"/>
    </location>
</feature>
<comment type="subcellular location">
    <subcellularLocation>
        <location evidence="1">Cell membrane</location>
        <topology evidence="1">Multi-pass membrane protein</topology>
    </subcellularLocation>
</comment>
<evidence type="ECO:0000256" key="4">
    <source>
        <dbReference type="ARBA" id="ARBA00022989"/>
    </source>
</evidence>
<evidence type="ECO:0000256" key="5">
    <source>
        <dbReference type="ARBA" id="ARBA00023136"/>
    </source>
</evidence>
<evidence type="ECO:0000256" key="2">
    <source>
        <dbReference type="ARBA" id="ARBA00022475"/>
    </source>
</evidence>
<keyword evidence="3 6" id="KW-0812">Transmembrane</keyword>
<dbReference type="InterPro" id="IPR004633">
    <property type="entry name" value="NaPi_cotrn-rel/YqeW-like"/>
</dbReference>
<keyword evidence="2" id="KW-1003">Cell membrane</keyword>
<dbReference type="GO" id="GO:0005436">
    <property type="term" value="F:sodium:phosphate symporter activity"/>
    <property type="evidence" value="ECO:0007669"/>
    <property type="project" value="InterPro"/>
</dbReference>
<dbReference type="InterPro" id="IPR003841">
    <property type="entry name" value="Na/Pi_transpt"/>
</dbReference>
<feature type="transmembrane region" description="Helical" evidence="6">
    <location>
        <begin position="112"/>
        <end position="127"/>
    </location>
</feature>
<dbReference type="NCBIfam" id="TIGR00704">
    <property type="entry name" value="NaPi_cotrn_rel"/>
    <property type="match status" value="1"/>
</dbReference>
<evidence type="ECO:0000313" key="9">
    <source>
        <dbReference type="Proteomes" id="UP000075670"/>
    </source>
</evidence>
<evidence type="ECO:0000256" key="3">
    <source>
        <dbReference type="ARBA" id="ARBA00022692"/>
    </source>
</evidence>
<dbReference type="GO" id="GO:0005886">
    <property type="term" value="C:plasma membrane"/>
    <property type="evidence" value="ECO:0007669"/>
    <property type="project" value="UniProtKB-SubCell"/>
</dbReference>
<dbReference type="GO" id="GO:0044341">
    <property type="term" value="P:sodium-dependent phosphate transport"/>
    <property type="evidence" value="ECO:0007669"/>
    <property type="project" value="InterPro"/>
</dbReference>
<dbReference type="EMBL" id="LTBC01000013">
    <property type="protein sequence ID" value="KYH31239.1"/>
    <property type="molecule type" value="Genomic_DNA"/>
</dbReference>
<evidence type="ECO:0000256" key="1">
    <source>
        <dbReference type="ARBA" id="ARBA00004651"/>
    </source>
</evidence>
<feature type="transmembrane region" description="Helical" evidence="6">
    <location>
        <begin position="87"/>
        <end position="106"/>
    </location>
</feature>
<proteinExistence type="predicted"/>
<dbReference type="Pfam" id="PF01895">
    <property type="entry name" value="PhoU"/>
    <property type="match status" value="2"/>
</dbReference>
<keyword evidence="4 6" id="KW-1133">Transmembrane helix</keyword>
<keyword evidence="9" id="KW-1185">Reference proteome</keyword>
<dbReference type="PATRIC" id="fig|1122241.3.peg.2633"/>
<evidence type="ECO:0000259" key="7">
    <source>
        <dbReference type="Pfam" id="PF01895"/>
    </source>
</evidence>
<sequence length="538" mass="58612">MSTLFFTIATGLAGGLALFLFGMHLISTGLQKAAARQVQQLLGAVTKNRFFGMLAGLVVTIFLQTSAVTTVLLVGFVSAGLMSLGQALGVILGAAIGSTLTAQLIALRLSDYALWAVVAGLIPYLFARRLRWHHLGQAVLGFGLIFYGAALMGTAVAPLNTLPGFVSTLSSIAAHPWVMMLAATLFTGIVQASTATVVLAMTLAAQGALPLEPALAMVLGANLGTTATALISSIALSREAKRVALAHFFFKLAGVLLFLPFLGLYSHLSRVTSPDIAHQVANGHTLFNIINMLVFLPFTPWVGRLMERILPDAPEEEKVAKYLDTEVLDIPELALARATQELLRMAGLIREEMFPRVMQPLAEREVELLEKLRGLDNILDYLYRAVARYLAQLNQGNLTDDQLVAQTRLLYIANDLEHIGDVVVEMAHQWRKIEASGVEFSPAGQAELQEMFNKVKENFTTAIQAFAAGDEAMAARVIKGHPEILRLEKNLRYSHFQRLQQENRLSLETTSVHMDLINQLLRLNIHNVSIAQAVMGII</sequence>
<accession>A0A151AUA1</accession>
<dbReference type="PANTHER" id="PTHR10010:SF46">
    <property type="entry name" value="SODIUM-DEPENDENT PHOSPHATE TRANSPORT PROTEIN 2B"/>
    <property type="match status" value="1"/>
</dbReference>
<dbReference type="Pfam" id="PF02690">
    <property type="entry name" value="Na_Pi_cotrans"/>
    <property type="match status" value="2"/>
</dbReference>
<dbReference type="RefSeq" id="WP_169802202.1">
    <property type="nucleotide sequence ID" value="NZ_LTBC01000013.1"/>
</dbReference>
<dbReference type="PANTHER" id="PTHR10010">
    <property type="entry name" value="SOLUTE CARRIER FAMILY 34 SODIUM PHOSPHATE , MEMBER 2-RELATED"/>
    <property type="match status" value="1"/>
</dbReference>
<protein>
    <submittedName>
        <fullName evidence="8">Na+/Pi-cotransporter</fullName>
    </submittedName>
</protein>
<name>A0A151AUA1_9FIRM</name>
<dbReference type="Proteomes" id="UP000075670">
    <property type="component" value="Unassembled WGS sequence"/>
</dbReference>
<feature type="transmembrane region" description="Helical" evidence="6">
    <location>
        <begin position="51"/>
        <end position="75"/>
    </location>
</feature>
<dbReference type="InterPro" id="IPR038078">
    <property type="entry name" value="PhoU-like_sf"/>
</dbReference>
<evidence type="ECO:0000256" key="6">
    <source>
        <dbReference type="SAM" id="Phobius"/>
    </source>
</evidence>
<feature type="transmembrane region" description="Helical" evidence="6">
    <location>
        <begin position="248"/>
        <end position="265"/>
    </location>
</feature>
<dbReference type="NCBIfam" id="NF037997">
    <property type="entry name" value="Na_Pi_symport"/>
    <property type="match status" value="1"/>
</dbReference>
<dbReference type="SUPFAM" id="SSF109755">
    <property type="entry name" value="PhoU-like"/>
    <property type="match status" value="1"/>
</dbReference>
<dbReference type="Gene3D" id="1.20.58.220">
    <property type="entry name" value="Phosphate transport system protein phou homolog 2, domain 2"/>
    <property type="match status" value="1"/>
</dbReference>
<evidence type="ECO:0000313" key="8">
    <source>
        <dbReference type="EMBL" id="KYH31239.1"/>
    </source>
</evidence>
<gene>
    <name evidence="8" type="ORF">MOMUL_24750</name>
</gene>
<reference evidence="8 9" key="1">
    <citation type="submission" date="2016-02" db="EMBL/GenBank/DDBJ databases">
        <title>Genome sequence of Moorella mulderi DSM 14980.</title>
        <authorList>
            <person name="Poehlein A."/>
            <person name="Daniel R."/>
        </authorList>
    </citation>
    <scope>NUCLEOTIDE SEQUENCE [LARGE SCALE GENOMIC DNA]</scope>
    <source>
        <strain evidence="8 9">DSM 14980</strain>
    </source>
</reference>
<feature type="domain" description="PhoU" evidence="7">
    <location>
        <begin position="344"/>
        <end position="428"/>
    </location>
</feature>
<comment type="caution">
    <text evidence="8">The sequence shown here is derived from an EMBL/GenBank/DDBJ whole genome shotgun (WGS) entry which is preliminary data.</text>
</comment>
<feature type="transmembrane region" description="Helical" evidence="6">
    <location>
        <begin position="285"/>
        <end position="303"/>
    </location>
</feature>